<evidence type="ECO:0000313" key="1">
    <source>
        <dbReference type="EMBL" id="KDQ53132.1"/>
    </source>
</evidence>
<dbReference type="HOGENOM" id="CLU_2032104_0_0_1"/>
<organism evidence="1 2">
    <name type="scientific">Jaapia argillacea MUCL 33604</name>
    <dbReference type="NCBI Taxonomy" id="933084"/>
    <lineage>
        <taxon>Eukaryota</taxon>
        <taxon>Fungi</taxon>
        <taxon>Dikarya</taxon>
        <taxon>Basidiomycota</taxon>
        <taxon>Agaricomycotina</taxon>
        <taxon>Agaricomycetes</taxon>
        <taxon>Agaricomycetidae</taxon>
        <taxon>Jaapiales</taxon>
        <taxon>Jaapiaceae</taxon>
        <taxon>Jaapia</taxon>
    </lineage>
</organism>
<accession>A0A067PPA8</accession>
<dbReference type="STRING" id="933084.A0A067PPA8"/>
<dbReference type="Proteomes" id="UP000027265">
    <property type="component" value="Unassembled WGS sequence"/>
</dbReference>
<sequence>LLLYKKVNICHQGSNTYAHQVIDMNNQKIHLHTEKYQHAHAAKLQLLGPGNWETKRKRRKETGEGRRKISWIWTVQGIDVGATEVLHDGARARAERWKEEVVLLQEEMQRVLEFLKWKSEWW</sequence>
<dbReference type="EMBL" id="KL197735">
    <property type="protein sequence ID" value="KDQ53132.1"/>
    <property type="molecule type" value="Genomic_DNA"/>
</dbReference>
<proteinExistence type="predicted"/>
<feature type="non-terminal residue" evidence="1">
    <location>
        <position position="1"/>
    </location>
</feature>
<keyword evidence="2" id="KW-1185">Reference proteome</keyword>
<protein>
    <submittedName>
        <fullName evidence="1">Uncharacterized protein</fullName>
    </submittedName>
</protein>
<dbReference type="AlphaFoldDB" id="A0A067PPA8"/>
<dbReference type="OrthoDB" id="3263473at2759"/>
<dbReference type="InParanoid" id="A0A067PPA8"/>
<name>A0A067PPA8_9AGAM</name>
<gene>
    <name evidence="1" type="ORF">JAAARDRAFT_137621</name>
</gene>
<evidence type="ECO:0000313" key="2">
    <source>
        <dbReference type="Proteomes" id="UP000027265"/>
    </source>
</evidence>
<reference evidence="2" key="1">
    <citation type="journal article" date="2014" name="Proc. Natl. Acad. Sci. U.S.A.">
        <title>Extensive sampling of basidiomycete genomes demonstrates inadequacy of the white-rot/brown-rot paradigm for wood decay fungi.</title>
        <authorList>
            <person name="Riley R."/>
            <person name="Salamov A.A."/>
            <person name="Brown D.W."/>
            <person name="Nagy L.G."/>
            <person name="Floudas D."/>
            <person name="Held B.W."/>
            <person name="Levasseur A."/>
            <person name="Lombard V."/>
            <person name="Morin E."/>
            <person name="Otillar R."/>
            <person name="Lindquist E.A."/>
            <person name="Sun H."/>
            <person name="LaButti K.M."/>
            <person name="Schmutz J."/>
            <person name="Jabbour D."/>
            <person name="Luo H."/>
            <person name="Baker S.E."/>
            <person name="Pisabarro A.G."/>
            <person name="Walton J.D."/>
            <person name="Blanchette R.A."/>
            <person name="Henrissat B."/>
            <person name="Martin F."/>
            <person name="Cullen D."/>
            <person name="Hibbett D.S."/>
            <person name="Grigoriev I.V."/>
        </authorList>
    </citation>
    <scope>NUCLEOTIDE SEQUENCE [LARGE SCALE GENOMIC DNA]</scope>
    <source>
        <strain evidence="2">MUCL 33604</strain>
    </source>
</reference>